<keyword evidence="4" id="KW-1185">Reference proteome</keyword>
<feature type="signal peptide" evidence="1">
    <location>
        <begin position="1"/>
        <end position="26"/>
    </location>
</feature>
<feature type="domain" description="DUF4399" evidence="2">
    <location>
        <begin position="47"/>
        <end position="136"/>
    </location>
</feature>
<reference evidence="4" key="1">
    <citation type="journal article" date="2019" name="Int. J. Syst. Evol. Microbiol.">
        <title>The Global Catalogue of Microorganisms (GCM) 10K type strain sequencing project: providing services to taxonomists for standard genome sequencing and annotation.</title>
        <authorList>
            <consortium name="The Broad Institute Genomics Platform"/>
            <consortium name="The Broad Institute Genome Sequencing Center for Infectious Disease"/>
            <person name="Wu L."/>
            <person name="Ma J."/>
        </authorList>
    </citation>
    <scope>NUCLEOTIDE SEQUENCE [LARGE SCALE GENOMIC DNA]</scope>
    <source>
        <strain evidence="4">JCM 17066</strain>
    </source>
</reference>
<dbReference type="EMBL" id="JBHSMT010000005">
    <property type="protein sequence ID" value="MFC5472522.1"/>
    <property type="molecule type" value="Genomic_DNA"/>
</dbReference>
<protein>
    <submittedName>
        <fullName evidence="3">DUF4399 domain-containing protein</fullName>
    </submittedName>
</protein>
<dbReference type="InterPro" id="IPR025512">
    <property type="entry name" value="DUF4399"/>
</dbReference>
<proteinExistence type="predicted"/>
<evidence type="ECO:0000313" key="4">
    <source>
        <dbReference type="Proteomes" id="UP001596045"/>
    </source>
</evidence>
<keyword evidence="1" id="KW-0732">Signal</keyword>
<dbReference type="Pfam" id="PF14347">
    <property type="entry name" value="DUF4399"/>
    <property type="match status" value="1"/>
</dbReference>
<name>A0ABW0M6G2_9BURK</name>
<dbReference type="RefSeq" id="WP_378994047.1">
    <property type="nucleotide sequence ID" value="NZ_JBHSMT010000005.1"/>
</dbReference>
<gene>
    <name evidence="3" type="ORF">ACFPM8_00990</name>
</gene>
<evidence type="ECO:0000313" key="3">
    <source>
        <dbReference type="EMBL" id="MFC5472522.1"/>
    </source>
</evidence>
<dbReference type="Proteomes" id="UP001596045">
    <property type="component" value="Unassembled WGS sequence"/>
</dbReference>
<accession>A0ABW0M6G2</accession>
<evidence type="ECO:0000259" key="2">
    <source>
        <dbReference type="Pfam" id="PF14347"/>
    </source>
</evidence>
<sequence length="136" mass="14415">MKSRIFAVLFSASVLTAGFLPQLAHAANSVSFIEPADGAVVSSPFTVKFGISGMAVKPAGDMTPDTGHHHLLINLDSVPAGQIIPKDTQHLHFGNGQTETTVTLPPGKYQLTMQFGNGMHQSYGPELSKTINVTVE</sequence>
<organism evidence="3 4">
    <name type="scientific">Paraherbaspirillum soli</name>
    <dbReference type="NCBI Taxonomy" id="631222"/>
    <lineage>
        <taxon>Bacteria</taxon>
        <taxon>Pseudomonadati</taxon>
        <taxon>Pseudomonadota</taxon>
        <taxon>Betaproteobacteria</taxon>
        <taxon>Burkholderiales</taxon>
        <taxon>Oxalobacteraceae</taxon>
        <taxon>Paraherbaspirillum</taxon>
    </lineage>
</organism>
<evidence type="ECO:0000256" key="1">
    <source>
        <dbReference type="SAM" id="SignalP"/>
    </source>
</evidence>
<feature type="chain" id="PRO_5045063155" evidence="1">
    <location>
        <begin position="27"/>
        <end position="136"/>
    </location>
</feature>
<comment type="caution">
    <text evidence="3">The sequence shown here is derived from an EMBL/GenBank/DDBJ whole genome shotgun (WGS) entry which is preliminary data.</text>
</comment>